<evidence type="ECO:0000313" key="5">
    <source>
        <dbReference type="EMBL" id="PRX49063.1"/>
    </source>
</evidence>
<accession>A0A2T0LY62</accession>
<sequence>MSDRVDLPLSALAGVVARENLGSLHLALQPEPLWLPGEERERAGSAVHQALVEAGVVDGRGRLAADFLDLLPLLTSASVEYYGWFTVEGETWSVLGAARGVQGVLAVRSGDWVALAPADRGRLAELVVDQLPEAVAGGGTPRSVRASDLERAAARDHGALPEDVRQIVTVVRRPVAGSGELYVAERDELGHYRKLARPLHYVDTDWGRYLNYTTGDDDAEIHIAPGTRGALAATLERLRGSLAPG</sequence>
<dbReference type="Proteomes" id="UP000238362">
    <property type="component" value="Unassembled WGS sequence"/>
</dbReference>
<organism evidence="5 6">
    <name type="scientific">Prauserella shujinwangii</name>
    <dbReference type="NCBI Taxonomy" id="1453103"/>
    <lineage>
        <taxon>Bacteria</taxon>
        <taxon>Bacillati</taxon>
        <taxon>Actinomycetota</taxon>
        <taxon>Actinomycetes</taxon>
        <taxon>Pseudonocardiales</taxon>
        <taxon>Pseudonocardiaceae</taxon>
        <taxon>Prauserella</taxon>
    </lineage>
</organism>
<evidence type="ECO:0000313" key="6">
    <source>
        <dbReference type="Proteomes" id="UP000238362"/>
    </source>
</evidence>
<comment type="subcellular location">
    <subcellularLocation>
        <location evidence="1">Cytoplasm</location>
    </subcellularLocation>
</comment>
<name>A0A2T0LY62_9PSEU</name>
<dbReference type="RefSeq" id="WP_106177787.1">
    <property type="nucleotide sequence ID" value="NZ_PVNH01000003.1"/>
</dbReference>
<keyword evidence="6" id="KW-1185">Reference proteome</keyword>
<dbReference type="Pfam" id="PF14011">
    <property type="entry name" value="ESX-1_EspG"/>
    <property type="match status" value="1"/>
</dbReference>
<protein>
    <submittedName>
        <fullName evidence="5">ESAT-6 protein secretion system EspG family protein</fullName>
    </submittedName>
</protein>
<evidence type="ECO:0000256" key="4">
    <source>
        <dbReference type="ARBA" id="ARBA00023186"/>
    </source>
</evidence>
<proteinExistence type="inferred from homology"/>
<evidence type="ECO:0000256" key="1">
    <source>
        <dbReference type="ARBA" id="ARBA00004496"/>
    </source>
</evidence>
<dbReference type="InterPro" id="IPR025734">
    <property type="entry name" value="EspG"/>
</dbReference>
<gene>
    <name evidence="5" type="ORF">B0I33_10396</name>
</gene>
<reference evidence="5 6" key="1">
    <citation type="submission" date="2018-03" db="EMBL/GenBank/DDBJ databases">
        <title>Genomic Encyclopedia of Type Strains, Phase III (KMG-III): the genomes of soil and plant-associated and newly described type strains.</title>
        <authorList>
            <person name="Whitman W."/>
        </authorList>
    </citation>
    <scope>NUCLEOTIDE SEQUENCE [LARGE SCALE GENOMIC DNA]</scope>
    <source>
        <strain evidence="5 6">CGMCC 4.7125</strain>
    </source>
</reference>
<dbReference type="EMBL" id="PVNH01000003">
    <property type="protein sequence ID" value="PRX49063.1"/>
    <property type="molecule type" value="Genomic_DNA"/>
</dbReference>
<dbReference type="OrthoDB" id="3665265at2"/>
<comment type="caution">
    <text evidence="5">The sequence shown here is derived from an EMBL/GenBank/DDBJ whole genome shotgun (WGS) entry which is preliminary data.</text>
</comment>
<comment type="similarity">
    <text evidence="2">Belongs to the EspG family.</text>
</comment>
<keyword evidence="3" id="KW-0963">Cytoplasm</keyword>
<keyword evidence="4" id="KW-0143">Chaperone</keyword>
<evidence type="ECO:0000256" key="3">
    <source>
        <dbReference type="ARBA" id="ARBA00022490"/>
    </source>
</evidence>
<evidence type="ECO:0000256" key="2">
    <source>
        <dbReference type="ARBA" id="ARBA00006411"/>
    </source>
</evidence>
<dbReference type="AlphaFoldDB" id="A0A2T0LY62"/>